<dbReference type="Gramene" id="TRITD2Bv1G157870.1">
    <property type="protein sequence ID" value="TRITD2Bv1G157870.1"/>
    <property type="gene ID" value="TRITD2Bv1G157870"/>
</dbReference>
<dbReference type="PANTHER" id="PTHR33086:SF10">
    <property type="entry name" value="DUF1618 DOMAIN-CONTAINING PROTEIN"/>
    <property type="match status" value="1"/>
</dbReference>
<name>A0A9R1PRC8_TRITD</name>
<dbReference type="EMBL" id="LT934114">
    <property type="protein sequence ID" value="VAH48209.1"/>
    <property type="molecule type" value="Genomic_DNA"/>
</dbReference>
<reference evidence="2 3" key="1">
    <citation type="submission" date="2017-09" db="EMBL/GenBank/DDBJ databases">
        <authorList>
            <consortium name="International Durum Wheat Genome Sequencing Consortium (IDWGSC)"/>
            <person name="Milanesi L."/>
        </authorList>
    </citation>
    <scope>NUCLEOTIDE SEQUENCE [LARGE SCALE GENOMIC DNA]</scope>
    <source>
        <strain evidence="3">cv. Svevo</strain>
    </source>
</reference>
<dbReference type="Pfam" id="PF24750">
    <property type="entry name" value="b-prop_At3g26010-like"/>
    <property type="match status" value="1"/>
</dbReference>
<accession>A0A9R1PRC8</accession>
<sequence>MLLPLRRLSGHLSRAVAVSVSASADVLLPLRRLPGHIRRSLSTAASNPPWAMIYRFSETPNYTRGASFSLAPPPSATLFSIPERAYDPEERKRNPDRRYVNVYASVIFAASQDCHLLLKTTRIRLSAHTAAGLNLARPTEQEAEVVMEEAVEKEFVRYVCNPVTGQLVRLPDYLGMKEILQTATGLLTQADGGHGPPKRYAVVELLELNGEGRFVVFCFSSDTGKWDAMVRPSPLQPGREMRLFNHEVLAFGGRLWWVDVSLGVLSMDPFSDKCELRHVKLPPGSALPRQSHAEICDLIKYRRMGVSDGKLLYVEVSMEAPYQIRSFVLDDESGRWALEHQVSLDAKERPLVGAIDPLNADLLYLNLGAEVTVSVDMRRNRIIAQSSVLASGIQPCYCGSNVFLPCVLPSFLGSSQIPGKKGAPKQQTLADVLVRADKC</sequence>
<evidence type="ECO:0000259" key="1">
    <source>
        <dbReference type="Pfam" id="PF24750"/>
    </source>
</evidence>
<evidence type="ECO:0000313" key="2">
    <source>
        <dbReference type="EMBL" id="VAH48209.1"/>
    </source>
</evidence>
<dbReference type="PANTHER" id="PTHR33086">
    <property type="entry name" value="OS05G0468200 PROTEIN-RELATED"/>
    <property type="match status" value="1"/>
</dbReference>
<proteinExistence type="predicted"/>
<gene>
    <name evidence="2" type="ORF">TRITD_2Bv1G157870</name>
</gene>
<dbReference type="OMA" id="SHAEICD"/>
<dbReference type="InterPro" id="IPR056592">
    <property type="entry name" value="Beta-prop_At3g26010-like"/>
</dbReference>
<dbReference type="AlphaFoldDB" id="A0A9R1PRC8"/>
<evidence type="ECO:0000313" key="3">
    <source>
        <dbReference type="Proteomes" id="UP000324705"/>
    </source>
</evidence>
<organism evidence="2 3">
    <name type="scientific">Triticum turgidum subsp. durum</name>
    <name type="common">Durum wheat</name>
    <name type="synonym">Triticum durum</name>
    <dbReference type="NCBI Taxonomy" id="4567"/>
    <lineage>
        <taxon>Eukaryota</taxon>
        <taxon>Viridiplantae</taxon>
        <taxon>Streptophyta</taxon>
        <taxon>Embryophyta</taxon>
        <taxon>Tracheophyta</taxon>
        <taxon>Spermatophyta</taxon>
        <taxon>Magnoliopsida</taxon>
        <taxon>Liliopsida</taxon>
        <taxon>Poales</taxon>
        <taxon>Poaceae</taxon>
        <taxon>BOP clade</taxon>
        <taxon>Pooideae</taxon>
        <taxon>Triticodae</taxon>
        <taxon>Triticeae</taxon>
        <taxon>Triticinae</taxon>
        <taxon>Triticum</taxon>
    </lineage>
</organism>
<keyword evidence="3" id="KW-1185">Reference proteome</keyword>
<dbReference type="Proteomes" id="UP000324705">
    <property type="component" value="Chromosome 2B"/>
</dbReference>
<feature type="domain" description="F-box protein At3g26010-like beta-propeller" evidence="1">
    <location>
        <begin position="145"/>
        <end position="382"/>
    </location>
</feature>
<protein>
    <recommendedName>
        <fullName evidence="1">F-box protein At3g26010-like beta-propeller domain-containing protein</fullName>
    </recommendedName>
</protein>